<evidence type="ECO:0000313" key="3">
    <source>
        <dbReference type="Proteomes" id="UP000549250"/>
    </source>
</evidence>
<sequence length="126" mass="14184">MIERRSFDSLGGAYHGWLDAKHRFSFAEYHDPARVHWRALPIRTDAQVLGAAIKVGETVEYRFADASRHSYLVPAKGKVEVNDVTLEAARNHRLRIEVNHQTPCLVLGRRLAGRHTAGQTSAAKRT</sequence>
<dbReference type="EMBL" id="JACHXI010000013">
    <property type="protein sequence ID" value="MBB3104222.1"/>
    <property type="molecule type" value="Genomic_DNA"/>
</dbReference>
<dbReference type="PANTHER" id="PTHR43212:SF3">
    <property type="entry name" value="QUERCETIN 2,3-DIOXYGENASE"/>
    <property type="match status" value="1"/>
</dbReference>
<organism evidence="2 3">
    <name type="scientific">Azomonas macrocytogenes</name>
    <name type="common">Azotobacter macrocytogenes</name>
    <dbReference type="NCBI Taxonomy" id="69962"/>
    <lineage>
        <taxon>Bacteria</taxon>
        <taxon>Pseudomonadati</taxon>
        <taxon>Pseudomonadota</taxon>
        <taxon>Gammaproteobacteria</taxon>
        <taxon>Pseudomonadales</taxon>
        <taxon>Pseudomonadaceae</taxon>
        <taxon>Azomonas</taxon>
    </lineage>
</organism>
<dbReference type="AlphaFoldDB" id="A0A839T475"/>
<comment type="caution">
    <text evidence="2">The sequence shown here is derived from an EMBL/GenBank/DDBJ whole genome shotgun (WGS) entry which is preliminary data.</text>
</comment>
<dbReference type="InterPro" id="IPR041602">
    <property type="entry name" value="Quercetinase_C"/>
</dbReference>
<dbReference type="InterPro" id="IPR014710">
    <property type="entry name" value="RmlC-like_jellyroll"/>
</dbReference>
<gene>
    <name evidence="2" type="ORF">FHR87_002637</name>
</gene>
<protein>
    <submittedName>
        <fullName evidence="2">Redox-sensitive bicupin YhaK (Pirin superfamily)</fullName>
    </submittedName>
</protein>
<reference evidence="2 3" key="1">
    <citation type="submission" date="2020-08" db="EMBL/GenBank/DDBJ databases">
        <title>Genomic Encyclopedia of Type Strains, Phase III (KMG-III): the genomes of soil and plant-associated and newly described type strains.</title>
        <authorList>
            <person name="Whitman W."/>
        </authorList>
    </citation>
    <scope>NUCLEOTIDE SEQUENCE [LARGE SCALE GENOMIC DNA]</scope>
    <source>
        <strain evidence="2 3">CECT 4462</strain>
    </source>
</reference>
<dbReference type="PANTHER" id="PTHR43212">
    <property type="entry name" value="QUERCETIN 2,3-DIOXYGENASE"/>
    <property type="match status" value="1"/>
</dbReference>
<name>A0A839T475_AZOMA</name>
<evidence type="ECO:0000313" key="2">
    <source>
        <dbReference type="EMBL" id="MBB3104222.1"/>
    </source>
</evidence>
<feature type="domain" description="Quercetin 2,3-dioxygenase C-terminal cupin" evidence="1">
    <location>
        <begin position="39"/>
        <end position="88"/>
    </location>
</feature>
<dbReference type="InterPro" id="IPR012093">
    <property type="entry name" value="Pirin"/>
</dbReference>
<dbReference type="Proteomes" id="UP000549250">
    <property type="component" value="Unassembled WGS sequence"/>
</dbReference>
<evidence type="ECO:0000259" key="1">
    <source>
        <dbReference type="Pfam" id="PF17954"/>
    </source>
</evidence>
<keyword evidence="3" id="KW-1185">Reference proteome</keyword>
<accession>A0A839T475</accession>
<dbReference type="Gene3D" id="2.60.120.10">
    <property type="entry name" value="Jelly Rolls"/>
    <property type="match status" value="1"/>
</dbReference>
<dbReference type="Pfam" id="PF17954">
    <property type="entry name" value="Pirin_C_2"/>
    <property type="match status" value="1"/>
</dbReference>
<proteinExistence type="predicted"/>
<dbReference type="RefSeq" id="WP_183167113.1">
    <property type="nucleotide sequence ID" value="NZ_JACHXI010000013.1"/>
</dbReference>